<reference evidence="1" key="1">
    <citation type="submission" date="2013-07" db="EMBL/GenBank/DDBJ databases">
        <title>Sub-species coevolution in mutualistic symbiosis.</title>
        <authorList>
            <person name="Murfin K."/>
            <person name="Klassen J."/>
            <person name="Lee M."/>
            <person name="Forst S."/>
            <person name="Stock P."/>
            <person name="Goodrich-Blair H."/>
        </authorList>
    </citation>
    <scope>NUCLEOTIDE SEQUENCE [LARGE SCALE GENOMIC DNA]</scope>
    <source>
        <strain evidence="1">Kraussei Quebec</strain>
    </source>
</reference>
<sequence>MVLRPASKLPRCYTEGVVLAKKIEALFRVVPPSLYLALGMTEKEEKAECRALMREHQCSELESAILVVRKMDIAQGLQVDFNM</sequence>
<evidence type="ECO:0000313" key="2">
    <source>
        <dbReference type="Proteomes" id="UP000028500"/>
    </source>
</evidence>
<gene>
    <name evidence="1" type="ORF">XBKQ1_2480003</name>
</gene>
<organism evidence="1 2">
    <name type="scientific">Xenorhabdus bovienii str. kraussei Quebec</name>
    <dbReference type="NCBI Taxonomy" id="1398203"/>
    <lineage>
        <taxon>Bacteria</taxon>
        <taxon>Pseudomonadati</taxon>
        <taxon>Pseudomonadota</taxon>
        <taxon>Gammaproteobacteria</taxon>
        <taxon>Enterobacterales</taxon>
        <taxon>Morganellaceae</taxon>
        <taxon>Xenorhabdus</taxon>
    </lineage>
</organism>
<evidence type="ECO:0000313" key="1">
    <source>
        <dbReference type="EMBL" id="CDH20130.1"/>
    </source>
</evidence>
<dbReference type="HOGENOM" id="CLU_2573087_0_0_6"/>
<dbReference type="AlphaFoldDB" id="A0A077P6S8"/>
<proteinExistence type="predicted"/>
<dbReference type="Proteomes" id="UP000028500">
    <property type="component" value="Unassembled WGS sequence"/>
</dbReference>
<comment type="caution">
    <text evidence="1">The sequence shown here is derived from an EMBL/GenBank/DDBJ whole genome shotgun (WGS) entry which is preliminary data.</text>
</comment>
<dbReference type="EMBL" id="CBSY010000166">
    <property type="protein sequence ID" value="CDH20130.1"/>
    <property type="molecule type" value="Genomic_DNA"/>
</dbReference>
<name>A0A077P6S8_XENBV</name>
<accession>A0A077P6S8</accession>
<protein>
    <submittedName>
        <fullName evidence="1">Uncharacterized protein</fullName>
    </submittedName>
</protein>
<keyword evidence="2" id="KW-1185">Reference proteome</keyword>